<keyword evidence="3" id="KW-1185">Reference proteome</keyword>
<reference evidence="2" key="2">
    <citation type="submission" date="2023-02" db="EMBL/GenBank/DDBJ databases">
        <authorList>
            <person name="Swenson N.G."/>
            <person name="Wegrzyn J.L."/>
            <person name="Mcevoy S.L."/>
        </authorList>
    </citation>
    <scope>NUCLEOTIDE SEQUENCE</scope>
    <source>
        <strain evidence="2">91603</strain>
        <tissue evidence="2">Leaf</tissue>
    </source>
</reference>
<dbReference type="EMBL" id="JAJSOW010000003">
    <property type="protein sequence ID" value="KAI9195398.1"/>
    <property type="molecule type" value="Genomic_DNA"/>
</dbReference>
<gene>
    <name evidence="2" type="ORF">LWI28_014481</name>
</gene>
<organism evidence="2 3">
    <name type="scientific">Acer negundo</name>
    <name type="common">Box elder</name>
    <dbReference type="NCBI Taxonomy" id="4023"/>
    <lineage>
        <taxon>Eukaryota</taxon>
        <taxon>Viridiplantae</taxon>
        <taxon>Streptophyta</taxon>
        <taxon>Embryophyta</taxon>
        <taxon>Tracheophyta</taxon>
        <taxon>Spermatophyta</taxon>
        <taxon>Magnoliopsida</taxon>
        <taxon>eudicotyledons</taxon>
        <taxon>Gunneridae</taxon>
        <taxon>Pentapetalae</taxon>
        <taxon>rosids</taxon>
        <taxon>malvids</taxon>
        <taxon>Sapindales</taxon>
        <taxon>Sapindaceae</taxon>
        <taxon>Hippocastanoideae</taxon>
        <taxon>Acereae</taxon>
        <taxon>Acer</taxon>
    </lineage>
</organism>
<evidence type="ECO:0000313" key="3">
    <source>
        <dbReference type="Proteomes" id="UP001064489"/>
    </source>
</evidence>
<feature type="compositionally biased region" description="Basic and acidic residues" evidence="1">
    <location>
        <begin position="27"/>
        <end position="36"/>
    </location>
</feature>
<dbReference type="Proteomes" id="UP001064489">
    <property type="component" value="Chromosome 1"/>
</dbReference>
<proteinExistence type="predicted"/>
<evidence type="ECO:0000313" key="2">
    <source>
        <dbReference type="EMBL" id="KAI9195398.1"/>
    </source>
</evidence>
<name>A0AAD5JD50_ACENE</name>
<reference evidence="2" key="1">
    <citation type="journal article" date="2022" name="Plant J.">
        <title>Strategies of tolerance reflected in two North American maple genomes.</title>
        <authorList>
            <person name="McEvoy S.L."/>
            <person name="Sezen U.U."/>
            <person name="Trouern-Trend A."/>
            <person name="McMahon S.M."/>
            <person name="Schaberg P.G."/>
            <person name="Yang J."/>
            <person name="Wegrzyn J.L."/>
            <person name="Swenson N.G."/>
        </authorList>
    </citation>
    <scope>NUCLEOTIDE SEQUENCE</scope>
    <source>
        <strain evidence="2">91603</strain>
    </source>
</reference>
<dbReference type="AlphaFoldDB" id="A0AAD5JD50"/>
<comment type="caution">
    <text evidence="2">The sequence shown here is derived from an EMBL/GenBank/DDBJ whole genome shotgun (WGS) entry which is preliminary data.</text>
</comment>
<evidence type="ECO:0000256" key="1">
    <source>
        <dbReference type="SAM" id="MobiDB-lite"/>
    </source>
</evidence>
<feature type="compositionally biased region" description="Low complexity" evidence="1">
    <location>
        <begin position="1"/>
        <end position="11"/>
    </location>
</feature>
<accession>A0AAD5JD50</accession>
<sequence>MIRFGAAAAAADSENTDPNPQKPAESSIRRVDKSETENSGHLIQSFLQQQVKLNQLQQRNVIVIIAIRVCLEAMTVTKFS</sequence>
<protein>
    <submittedName>
        <fullName evidence="2">Uncharacterized protein</fullName>
    </submittedName>
</protein>
<feature type="region of interest" description="Disordered" evidence="1">
    <location>
        <begin position="1"/>
        <end position="36"/>
    </location>
</feature>